<dbReference type="Pfam" id="PF17396">
    <property type="entry name" value="DUF1611_N"/>
    <property type="match status" value="1"/>
</dbReference>
<dbReference type="InterPro" id="IPR027417">
    <property type="entry name" value="P-loop_NTPase"/>
</dbReference>
<dbReference type="Proteomes" id="UP000258102">
    <property type="component" value="Chromosome 1"/>
</dbReference>
<protein>
    <submittedName>
        <fullName evidence="3">DUF1611 domain-containing protein</fullName>
    </submittedName>
</protein>
<dbReference type="PIRSF" id="PIRSF026760">
    <property type="entry name" value="UCP026760"/>
    <property type="match status" value="1"/>
</dbReference>
<sequence length="398" mass="43681">MCANRSFLGNRFSTLPDERIHPHTHRGLLNVYHCSGSEATPSAVIFCEANFTKTDGKTANGLVRYSPKFRILSVIDSEKAGLDSGYALDGERNGIPIYASLNEAIEMAKEVPEYFIFGMAPSSGVLSVLDKQVILDAIKLGMNIVNGLHEYLNNDPEFIAASRKSGVVILDIRRPRATSNLRIFSGLVNRVDCPKIVIMGTDCAIGKRTTATKLACALRQYGLNVVLVATGQTGVIQGAPYSLVMDAIPAQFGPGELEAVIYRAYEIEKPDVMIIEGQGALSHPAFSTSAMIIRGAAPDAIILQHAPYRKYRVDFDEMAMPSIASEIELIEQFAHAKVIGISINHEGMAEDDIDEHIYHYSKEFSIPVTDALKRSSKFLVHMVLRAFPKLIKQLPTLQ</sequence>
<dbReference type="InterPro" id="IPR035402">
    <property type="entry name" value="DgcN-like_N"/>
</dbReference>
<dbReference type="RefSeq" id="WP_117332827.1">
    <property type="nucleotide sequence ID" value="NZ_CP031759.1"/>
</dbReference>
<feature type="domain" description="D-glutamate N-acetyltransferase-like C-terminal" evidence="1">
    <location>
        <begin position="183"/>
        <end position="378"/>
    </location>
</feature>
<accession>A0AAD0RHP4</accession>
<dbReference type="InterPro" id="IPR035086">
    <property type="entry name" value="DgcN-like_C"/>
</dbReference>
<evidence type="ECO:0000259" key="1">
    <source>
        <dbReference type="Pfam" id="PF07755"/>
    </source>
</evidence>
<evidence type="ECO:0000313" key="3">
    <source>
        <dbReference type="EMBL" id="AXR01406.1"/>
    </source>
</evidence>
<dbReference type="SUPFAM" id="SSF52540">
    <property type="entry name" value="P-loop containing nucleoside triphosphate hydrolases"/>
    <property type="match status" value="1"/>
</dbReference>
<dbReference type="EMBL" id="CP031761">
    <property type="protein sequence ID" value="AXR01406.1"/>
    <property type="molecule type" value="Genomic_DNA"/>
</dbReference>
<organism evidence="3 4">
    <name type="scientific">Pseudoalteromonas piscicida</name>
    <dbReference type="NCBI Taxonomy" id="43662"/>
    <lineage>
        <taxon>Bacteria</taxon>
        <taxon>Pseudomonadati</taxon>
        <taxon>Pseudomonadota</taxon>
        <taxon>Gammaproteobacteria</taxon>
        <taxon>Alteromonadales</taxon>
        <taxon>Pseudoalteromonadaceae</taxon>
        <taxon>Pseudoalteromonas</taxon>
    </lineage>
</organism>
<evidence type="ECO:0000313" key="4">
    <source>
        <dbReference type="Proteomes" id="UP000258102"/>
    </source>
</evidence>
<gene>
    <name evidence="3" type="ORF">D0511_04495</name>
</gene>
<dbReference type="PANTHER" id="PTHR40690">
    <property type="entry name" value="GLL3100 PROTEIN"/>
    <property type="match status" value="1"/>
</dbReference>
<dbReference type="AlphaFoldDB" id="A0AAD0RHP4"/>
<dbReference type="InterPro" id="IPR011669">
    <property type="entry name" value="DgcN-like"/>
</dbReference>
<reference evidence="3 4" key="1">
    <citation type="submission" date="2018-08" db="EMBL/GenBank/DDBJ databases">
        <title>Whole Genome Sequences of Two Pseudoalteromonas piscicida Strains, DE1-A and DE2-A, which Exhibit Strong Antibacterial Activity against Vibrio vulnificus.</title>
        <authorList>
            <person name="Richards G.P."/>
            <person name="Needleman D.S."/>
            <person name="Watson M.A."/>
            <person name="Polson S.W."/>
        </authorList>
    </citation>
    <scope>NUCLEOTIDE SEQUENCE [LARGE SCALE GENOMIC DNA]</scope>
    <source>
        <strain evidence="3 4">DE2-A</strain>
    </source>
</reference>
<dbReference type="Gene3D" id="3.40.50.720">
    <property type="entry name" value="NAD(P)-binding Rossmann-like Domain"/>
    <property type="match status" value="1"/>
</dbReference>
<evidence type="ECO:0000259" key="2">
    <source>
        <dbReference type="Pfam" id="PF17396"/>
    </source>
</evidence>
<feature type="domain" description="D-glutamate N-acetyltransferase-like N-terminal" evidence="2">
    <location>
        <begin position="78"/>
        <end position="175"/>
    </location>
</feature>
<dbReference type="PANTHER" id="PTHR40690:SF1">
    <property type="entry name" value="DUF1611 DOMAIN-CONTAINING PROTEIN"/>
    <property type="match status" value="1"/>
</dbReference>
<proteinExistence type="predicted"/>
<name>A0AAD0RHP4_PSEO7</name>
<dbReference type="Gene3D" id="3.40.50.300">
    <property type="entry name" value="P-loop containing nucleotide triphosphate hydrolases"/>
    <property type="match status" value="1"/>
</dbReference>
<dbReference type="Pfam" id="PF07755">
    <property type="entry name" value="DUF1611"/>
    <property type="match status" value="1"/>
</dbReference>